<sequence>MCFLVYDHISRSVDEGFDSFCEDITELMTHVAKTVYFLKGGFVYFQASYPQLCWTHPRKLPSDSVVASTDRLTTRLMQLFSTFLQDLSSPSLSTNSSSLLRSVSCDMSHTHLK</sequence>
<accession>A0ABD2Q1U4</accession>
<proteinExistence type="predicted"/>
<evidence type="ECO:0000259" key="1">
    <source>
        <dbReference type="PROSITE" id="PS50206"/>
    </source>
</evidence>
<dbReference type="AlphaFoldDB" id="A0ABD2Q1U4"/>
<dbReference type="Gene3D" id="3.40.250.10">
    <property type="entry name" value="Rhodanese-like domain"/>
    <property type="match status" value="1"/>
</dbReference>
<dbReference type="InterPro" id="IPR036873">
    <property type="entry name" value="Rhodanese-like_dom_sf"/>
</dbReference>
<dbReference type="EMBL" id="JBJKFK010001434">
    <property type="protein sequence ID" value="KAL3313107.1"/>
    <property type="molecule type" value="Genomic_DNA"/>
</dbReference>
<comment type="caution">
    <text evidence="2">The sequence shown here is derived from an EMBL/GenBank/DDBJ whole genome shotgun (WGS) entry which is preliminary data.</text>
</comment>
<reference evidence="2 3" key="1">
    <citation type="submission" date="2024-11" db="EMBL/GenBank/DDBJ databases">
        <title>Adaptive evolution of stress response genes in parasites aligns with host niche diversity.</title>
        <authorList>
            <person name="Hahn C."/>
            <person name="Resl P."/>
        </authorList>
    </citation>
    <scope>NUCLEOTIDE SEQUENCE [LARGE SCALE GENOMIC DNA]</scope>
    <source>
        <strain evidence="2">EGGRZ-B1_66</strain>
        <tissue evidence="2">Body</tissue>
    </source>
</reference>
<feature type="domain" description="Rhodanese" evidence="1">
    <location>
        <begin position="33"/>
        <end position="54"/>
    </location>
</feature>
<name>A0ABD2Q1U4_9PLAT</name>
<dbReference type="Proteomes" id="UP001626550">
    <property type="component" value="Unassembled WGS sequence"/>
</dbReference>
<organism evidence="2 3">
    <name type="scientific">Cichlidogyrus casuarinus</name>
    <dbReference type="NCBI Taxonomy" id="1844966"/>
    <lineage>
        <taxon>Eukaryota</taxon>
        <taxon>Metazoa</taxon>
        <taxon>Spiralia</taxon>
        <taxon>Lophotrochozoa</taxon>
        <taxon>Platyhelminthes</taxon>
        <taxon>Monogenea</taxon>
        <taxon>Monopisthocotylea</taxon>
        <taxon>Dactylogyridea</taxon>
        <taxon>Ancyrocephalidae</taxon>
        <taxon>Cichlidogyrus</taxon>
    </lineage>
</organism>
<protein>
    <recommendedName>
        <fullName evidence="1">Rhodanese domain-containing protein</fullName>
    </recommendedName>
</protein>
<dbReference type="PROSITE" id="PS50206">
    <property type="entry name" value="RHODANESE_3"/>
    <property type="match status" value="1"/>
</dbReference>
<keyword evidence="3" id="KW-1185">Reference proteome</keyword>
<dbReference type="InterPro" id="IPR001763">
    <property type="entry name" value="Rhodanese-like_dom"/>
</dbReference>
<evidence type="ECO:0000313" key="3">
    <source>
        <dbReference type="Proteomes" id="UP001626550"/>
    </source>
</evidence>
<gene>
    <name evidence="2" type="ORF">Ciccas_008296</name>
</gene>
<evidence type="ECO:0000313" key="2">
    <source>
        <dbReference type="EMBL" id="KAL3313107.1"/>
    </source>
</evidence>